<dbReference type="PANTHER" id="PTHR37310">
    <property type="entry name" value="CYTOPLASMIC PROTEIN-RELATED"/>
    <property type="match status" value="1"/>
</dbReference>
<dbReference type="AlphaFoldDB" id="A0A4V3BF76"/>
<gene>
    <name evidence="1" type="ORF">ERX55_09760</name>
</gene>
<organism evidence="1 2">
    <name type="scientific">Macrococcus bovicus</name>
    <dbReference type="NCBI Taxonomy" id="69968"/>
    <lineage>
        <taxon>Bacteria</taxon>
        <taxon>Bacillati</taxon>
        <taxon>Bacillota</taxon>
        <taxon>Bacilli</taxon>
        <taxon>Bacillales</taxon>
        <taxon>Staphylococcaceae</taxon>
        <taxon>Macrococcus</taxon>
    </lineage>
</organism>
<evidence type="ECO:0000313" key="2">
    <source>
        <dbReference type="Proteomes" id="UP000294843"/>
    </source>
</evidence>
<name>A0A4V3BF76_9STAP</name>
<proteinExistence type="predicted"/>
<dbReference type="EMBL" id="SCWF01000013">
    <property type="protein sequence ID" value="TDM12966.1"/>
    <property type="molecule type" value="Genomic_DNA"/>
</dbReference>
<dbReference type="Proteomes" id="UP000294843">
    <property type="component" value="Unassembled WGS sequence"/>
</dbReference>
<reference evidence="1 2" key="1">
    <citation type="submission" date="2019-01" db="EMBL/GenBank/DDBJ databases">
        <title>Draft genome sequences of the type strains of six Macrococcus species.</title>
        <authorList>
            <person name="Mazhar S."/>
            <person name="Altermann E."/>
            <person name="Hill C."/>
            <person name="Mcauliffe O."/>
        </authorList>
    </citation>
    <scope>NUCLEOTIDE SEQUENCE [LARGE SCALE GENOMIC DNA]</scope>
    <source>
        <strain evidence="1 2">ATCC 51825</strain>
    </source>
</reference>
<dbReference type="Pfam" id="PF03860">
    <property type="entry name" value="Csp"/>
    <property type="match status" value="1"/>
</dbReference>
<dbReference type="CDD" id="cd08026">
    <property type="entry name" value="DUF326"/>
    <property type="match status" value="1"/>
</dbReference>
<dbReference type="RefSeq" id="WP_133452394.1">
    <property type="nucleotide sequence ID" value="NZ_SCWF01000013.1"/>
</dbReference>
<dbReference type="InterPro" id="IPR005560">
    <property type="entry name" value="Csp_YhjQ"/>
</dbReference>
<accession>A0A4V3BF76</accession>
<evidence type="ECO:0000313" key="1">
    <source>
        <dbReference type="EMBL" id="TDM12966.1"/>
    </source>
</evidence>
<keyword evidence="2" id="KW-1185">Reference proteome</keyword>
<dbReference type="InterPro" id="IPR044543">
    <property type="entry name" value="YHJQ-like"/>
</dbReference>
<protein>
    <submittedName>
        <fullName evidence="1">Four-helix bundle copper-binding protein</fullName>
    </submittedName>
</protein>
<dbReference type="OrthoDB" id="5396211at2"/>
<sequence length="105" mass="11456">MANEQLIKALHDCMAACNHCFDACLNEADVKMMANCIRLDRECSEICGYLEGALSRNSPVVKELAETCAKICDACAAECKQHDHDHCQKCADACAKCAEACRQIA</sequence>
<dbReference type="PANTHER" id="PTHR37310:SF1">
    <property type="entry name" value="CYTOPLASMIC PROTEIN"/>
    <property type="match status" value="1"/>
</dbReference>
<dbReference type="Gene3D" id="1.20.1270.360">
    <property type="match status" value="1"/>
</dbReference>
<comment type="caution">
    <text evidence="1">The sequence shown here is derived from an EMBL/GenBank/DDBJ whole genome shotgun (WGS) entry which is preliminary data.</text>
</comment>